<dbReference type="EMBL" id="FOIJ01000026">
    <property type="protein sequence ID" value="SEU38169.1"/>
    <property type="molecule type" value="Genomic_DNA"/>
</dbReference>
<dbReference type="Pfam" id="PF01609">
    <property type="entry name" value="DDE_Tnp_1"/>
    <property type="match status" value="1"/>
</dbReference>
<keyword evidence="1" id="KW-0472">Membrane</keyword>
<keyword evidence="1" id="KW-1133">Transmembrane helix</keyword>
<keyword evidence="1" id="KW-0812">Transmembrane</keyword>
<keyword evidence="4" id="KW-1185">Reference proteome</keyword>
<gene>
    <name evidence="3" type="ORF">SAMN05443639_1266</name>
</gene>
<dbReference type="GO" id="GO:0006313">
    <property type="term" value="P:DNA transposition"/>
    <property type="evidence" value="ECO:0007669"/>
    <property type="project" value="InterPro"/>
</dbReference>
<dbReference type="InterPro" id="IPR012337">
    <property type="entry name" value="RNaseH-like_sf"/>
</dbReference>
<evidence type="ECO:0000313" key="3">
    <source>
        <dbReference type="EMBL" id="SEU38169.1"/>
    </source>
</evidence>
<reference evidence="4" key="1">
    <citation type="submission" date="2016-10" db="EMBL/GenBank/DDBJ databases">
        <authorList>
            <person name="Varghese N."/>
            <person name="Submissions S."/>
        </authorList>
    </citation>
    <scope>NUCLEOTIDE SEQUENCE [LARGE SCALE GENOMIC DNA]</scope>
    <source>
        <strain evidence="4">DSM 16858</strain>
    </source>
</reference>
<feature type="transmembrane region" description="Helical" evidence="1">
    <location>
        <begin position="71"/>
        <end position="91"/>
    </location>
</feature>
<evidence type="ECO:0000256" key="1">
    <source>
        <dbReference type="SAM" id="Phobius"/>
    </source>
</evidence>
<organism evidence="3 4">
    <name type="scientific">Stigmatella erecta</name>
    <dbReference type="NCBI Taxonomy" id="83460"/>
    <lineage>
        <taxon>Bacteria</taxon>
        <taxon>Pseudomonadati</taxon>
        <taxon>Myxococcota</taxon>
        <taxon>Myxococcia</taxon>
        <taxon>Myxococcales</taxon>
        <taxon>Cystobacterineae</taxon>
        <taxon>Archangiaceae</taxon>
        <taxon>Stigmatella</taxon>
    </lineage>
</organism>
<dbReference type="InterPro" id="IPR047658">
    <property type="entry name" value="IS4-like_transpos"/>
</dbReference>
<dbReference type="InterPro" id="IPR002559">
    <property type="entry name" value="Transposase_11"/>
</dbReference>
<evidence type="ECO:0000259" key="2">
    <source>
        <dbReference type="Pfam" id="PF01609"/>
    </source>
</evidence>
<sequence length="383" mass="42865">MSSSAIHEHQVHTFLASLFGEDLHAKRVLSLSLATLGVIHAASLSVYAIGQAVALARGTQGKHGVKQVDRLLSNTGIVVWKLLALWVPYVLGQRTEALVALDWTDFEPDDQTTLVASLITKHGRPTPLVWMTVQKSALKGLRNEVEDAVVLRLRELIPAEVKVTVLADRGFADQKLYALLQQVGFDYVIRFRQCITVTDAQGERRTAAEWVPKAGRLRKLSQARVTADRTQVGAVVCVKKKGMKEPWCLATSLEQASAAEVVTLYSRRFSIEEGFRDLKDLRFGMGLSWVRIAEPERRDRLLLLSALACALLTLLGAAGESLGMERYLKANTVKRRTYSLFRQGCMYYQAIPNMPEHRLRPLVERFAQLVCEHPVFRECFGLL</sequence>
<dbReference type="AlphaFoldDB" id="A0A1I0LDK8"/>
<name>A0A1I0LDK8_9BACT</name>
<feature type="transmembrane region" description="Helical" evidence="1">
    <location>
        <begin position="28"/>
        <end position="50"/>
    </location>
</feature>
<feature type="domain" description="Transposase IS4-like" evidence="2">
    <location>
        <begin position="153"/>
        <end position="307"/>
    </location>
</feature>
<dbReference type="SUPFAM" id="SSF53098">
    <property type="entry name" value="Ribonuclease H-like"/>
    <property type="match status" value="1"/>
</dbReference>
<dbReference type="GO" id="GO:0003677">
    <property type="term" value="F:DNA binding"/>
    <property type="evidence" value="ECO:0007669"/>
    <property type="project" value="InterPro"/>
</dbReference>
<proteinExistence type="predicted"/>
<dbReference type="Proteomes" id="UP000199181">
    <property type="component" value="Unassembled WGS sequence"/>
</dbReference>
<protein>
    <submittedName>
        <fullName evidence="3">Transposase, IS4 family</fullName>
    </submittedName>
</protein>
<accession>A0A1I0LDK8</accession>
<evidence type="ECO:0000313" key="4">
    <source>
        <dbReference type="Proteomes" id="UP000199181"/>
    </source>
</evidence>
<dbReference type="NCBIfam" id="NF033591">
    <property type="entry name" value="transpos_IS4_2"/>
    <property type="match status" value="1"/>
</dbReference>
<dbReference type="PANTHER" id="PTHR35404:SF8">
    <property type="entry name" value="TRANSPOSASE OF TN10"/>
    <property type="match status" value="1"/>
</dbReference>
<dbReference type="GO" id="GO:0004803">
    <property type="term" value="F:transposase activity"/>
    <property type="evidence" value="ECO:0007669"/>
    <property type="project" value="InterPro"/>
</dbReference>
<dbReference type="PANTHER" id="PTHR35404">
    <property type="entry name" value="TRANSPOSASE OF TN10"/>
    <property type="match status" value="1"/>
</dbReference>
<dbReference type="Gene3D" id="3.90.350.10">
    <property type="entry name" value="Transposase Inhibitor Protein From Tn5, Chain A, domain 1"/>
    <property type="match status" value="1"/>
</dbReference>
<dbReference type="RefSeq" id="WP_093525944.1">
    <property type="nucleotide sequence ID" value="NZ_FOIJ01000026.1"/>
</dbReference>